<dbReference type="Pfam" id="PF08241">
    <property type="entry name" value="Methyltransf_11"/>
    <property type="match status" value="1"/>
</dbReference>
<comment type="catalytic activity">
    <reaction evidence="5">
        <text>a 3-demethylubiquinone + S-adenosyl-L-methionine = a ubiquinone + S-adenosyl-L-homocysteine</text>
        <dbReference type="Rhea" id="RHEA:81215"/>
        <dbReference type="Rhea" id="RHEA-COMP:9565"/>
        <dbReference type="Rhea" id="RHEA-COMP:19654"/>
        <dbReference type="ChEBI" id="CHEBI:16389"/>
        <dbReference type="ChEBI" id="CHEBI:57856"/>
        <dbReference type="ChEBI" id="CHEBI:59789"/>
        <dbReference type="ChEBI" id="CHEBI:231825"/>
    </reaction>
</comment>
<dbReference type="SUPFAM" id="SSF53335">
    <property type="entry name" value="S-adenosyl-L-methionine-dependent methyltransferases"/>
    <property type="match status" value="1"/>
</dbReference>
<evidence type="ECO:0000256" key="2">
    <source>
        <dbReference type="ARBA" id="ARBA00022679"/>
    </source>
</evidence>
<keyword evidence="1 5" id="KW-0489">Methyltransferase</keyword>
<dbReference type="AlphaFoldDB" id="A0A2C9K5G7"/>
<dbReference type="GeneID" id="106052132"/>
<gene>
    <name evidence="7" type="primary">106052132</name>
    <name evidence="10" type="synonym">LOC106052132</name>
</gene>
<comment type="catalytic activity">
    <reaction evidence="5">
        <text>a 3-demethylubiquinol + S-adenosyl-L-methionine = a ubiquinol + S-adenosyl-L-homocysteine + H(+)</text>
        <dbReference type="Rhea" id="RHEA:44380"/>
        <dbReference type="Rhea" id="RHEA-COMP:9566"/>
        <dbReference type="Rhea" id="RHEA-COMP:10914"/>
        <dbReference type="ChEBI" id="CHEBI:15378"/>
        <dbReference type="ChEBI" id="CHEBI:17976"/>
        <dbReference type="ChEBI" id="CHEBI:57856"/>
        <dbReference type="ChEBI" id="CHEBI:59789"/>
        <dbReference type="ChEBI" id="CHEBI:84422"/>
        <dbReference type="EC" id="2.1.1.64"/>
    </reaction>
</comment>
<evidence type="ECO:0000256" key="1">
    <source>
        <dbReference type="ARBA" id="ARBA00022603"/>
    </source>
</evidence>
<evidence type="ECO:0000256" key="3">
    <source>
        <dbReference type="ARBA" id="ARBA00022688"/>
    </source>
</evidence>
<feature type="binding site" evidence="5">
    <location>
        <position position="248"/>
    </location>
    <ligand>
        <name>Mg(2+)</name>
        <dbReference type="ChEBI" id="CHEBI:18420"/>
    </ligand>
</feature>
<evidence type="ECO:0000313" key="9">
    <source>
        <dbReference type="Proteomes" id="UP001165740"/>
    </source>
</evidence>
<dbReference type="InterPro" id="IPR013216">
    <property type="entry name" value="Methyltransf_11"/>
</dbReference>
<dbReference type="GO" id="GO:0061542">
    <property type="term" value="F:3-demethylubiquinol 3-O-methyltransferase activity"/>
    <property type="evidence" value="ECO:0007669"/>
    <property type="project" value="UniProtKB-UniRule"/>
</dbReference>
<feature type="binding site" evidence="5">
    <location>
        <position position="147"/>
    </location>
    <ligand>
        <name>S-adenosyl-L-methionine</name>
        <dbReference type="ChEBI" id="CHEBI:59789"/>
    </ligand>
</feature>
<comment type="catalytic activity">
    <reaction evidence="5">
        <text>a 3,4-dihydroxy-5-(all-trans-polyprenyl)benzoate + S-adenosyl-L-methionine = a 4-hydroxy-3-methoxy-5-(all-trans-polyprenyl)benzoate + S-adenosyl-L-homocysteine + H(+)</text>
        <dbReference type="Rhea" id="RHEA:44452"/>
        <dbReference type="Rhea" id="RHEA-COMP:10930"/>
        <dbReference type="Rhea" id="RHEA-COMP:10931"/>
        <dbReference type="ChEBI" id="CHEBI:15378"/>
        <dbReference type="ChEBI" id="CHEBI:57856"/>
        <dbReference type="ChEBI" id="CHEBI:59789"/>
        <dbReference type="ChEBI" id="CHEBI:64694"/>
        <dbReference type="ChEBI" id="CHEBI:84443"/>
        <dbReference type="EC" id="2.1.1.114"/>
    </reaction>
</comment>
<dbReference type="KEGG" id="bgt:106052132"/>
<dbReference type="GO" id="GO:0046872">
    <property type="term" value="F:metal ion binding"/>
    <property type="evidence" value="ECO:0007669"/>
    <property type="project" value="UniProtKB-KW"/>
</dbReference>
<accession>A0A2C9K5G7</accession>
<reference evidence="10" key="2">
    <citation type="submission" date="2025-04" db="UniProtKB">
        <authorList>
            <consortium name="RefSeq"/>
        </authorList>
    </citation>
    <scope>IDENTIFICATION</scope>
</reference>
<evidence type="ECO:0000256" key="4">
    <source>
        <dbReference type="ARBA" id="ARBA00022691"/>
    </source>
</evidence>
<keyword evidence="5" id="KW-0460">Magnesium</keyword>
<evidence type="ECO:0000313" key="8">
    <source>
        <dbReference type="Proteomes" id="UP000076420"/>
    </source>
</evidence>
<evidence type="ECO:0000313" key="10">
    <source>
        <dbReference type="RefSeq" id="XP_013062857.1"/>
    </source>
</evidence>
<dbReference type="NCBIfam" id="TIGR01983">
    <property type="entry name" value="UbiG"/>
    <property type="match status" value="1"/>
</dbReference>
<dbReference type="Proteomes" id="UP001165740">
    <property type="component" value="Chromosome 6"/>
</dbReference>
<keyword evidence="2 5" id="KW-0808">Transferase</keyword>
<feature type="binding site" evidence="5">
    <location>
        <position position="252"/>
    </location>
    <ligand>
        <name>Mg(2+)</name>
        <dbReference type="ChEBI" id="CHEBI:18420"/>
    </ligand>
</feature>
<comment type="caution">
    <text evidence="5">Lacks conserved residue(s) required for the propagation of feature annotation.</text>
</comment>
<dbReference type="HAMAP" id="MF_00472">
    <property type="entry name" value="UbiG"/>
    <property type="match status" value="1"/>
</dbReference>
<keyword evidence="9" id="KW-1185">Reference proteome</keyword>
<dbReference type="GO" id="GO:0010420">
    <property type="term" value="F:polyprenyldihydroxybenzoate methyltransferase activity"/>
    <property type="evidence" value="ECO:0007669"/>
    <property type="project" value="UniProtKB-UniRule"/>
</dbReference>
<organism evidence="7 8">
    <name type="scientific">Biomphalaria glabrata</name>
    <name type="common">Bloodfluke planorb</name>
    <name type="synonym">Freshwater snail</name>
    <dbReference type="NCBI Taxonomy" id="6526"/>
    <lineage>
        <taxon>Eukaryota</taxon>
        <taxon>Metazoa</taxon>
        <taxon>Spiralia</taxon>
        <taxon>Lophotrochozoa</taxon>
        <taxon>Mollusca</taxon>
        <taxon>Gastropoda</taxon>
        <taxon>Heterobranchia</taxon>
        <taxon>Euthyneura</taxon>
        <taxon>Panpulmonata</taxon>
        <taxon>Hygrophila</taxon>
        <taxon>Lymnaeoidea</taxon>
        <taxon>Planorbidae</taxon>
        <taxon>Biomphalaria</taxon>
    </lineage>
</organism>
<keyword evidence="3 5" id="KW-0831">Ubiquinone biosynthesis</keyword>
<dbReference type="STRING" id="6526.A0A2C9K5G7"/>
<dbReference type="EC" id="2.1.1.114" evidence="5"/>
<dbReference type="EnsemblMetazoa" id="BGLB013532-RB">
    <property type="protein sequence ID" value="BGLB013532-PB"/>
    <property type="gene ID" value="BGLB013532"/>
</dbReference>
<comment type="cofactor">
    <cofactor evidence="5">
        <name>Mg(2+)</name>
        <dbReference type="ChEBI" id="CHEBI:18420"/>
    </cofactor>
</comment>
<dbReference type="OMA" id="ACKLVRP"/>
<keyword evidence="5" id="KW-0479">Metal-binding</keyword>
<feature type="domain" description="Methyltransferase type 11" evidence="6">
    <location>
        <begin position="176"/>
        <end position="275"/>
    </location>
</feature>
<dbReference type="PANTHER" id="PTHR43464">
    <property type="entry name" value="METHYLTRANSFERASE"/>
    <property type="match status" value="1"/>
</dbReference>
<feature type="binding site" evidence="5">
    <location>
        <position position="251"/>
    </location>
    <ligand>
        <name>Mg(2+)</name>
        <dbReference type="ChEBI" id="CHEBI:18420"/>
    </ligand>
</feature>
<dbReference type="GO" id="GO:0031314">
    <property type="term" value="C:extrinsic component of mitochondrial inner membrane"/>
    <property type="evidence" value="ECO:0007669"/>
    <property type="project" value="UniProtKB-UniRule"/>
</dbReference>
<dbReference type="OrthoDB" id="3265906at2759"/>
<dbReference type="EC" id="2.1.1.64" evidence="5"/>
<comment type="pathway">
    <text evidence="5">Cofactor biosynthesis; ubiquinone biosynthesis.</text>
</comment>
<dbReference type="GO" id="GO:0032259">
    <property type="term" value="P:methylation"/>
    <property type="evidence" value="ECO:0007669"/>
    <property type="project" value="UniProtKB-KW"/>
</dbReference>
<reference evidence="7" key="1">
    <citation type="submission" date="2020-05" db="UniProtKB">
        <authorList>
            <consortium name="EnsemblMetazoa"/>
        </authorList>
    </citation>
    <scope>IDENTIFICATION</scope>
    <source>
        <strain evidence="7">BB02</strain>
    </source>
</reference>
<keyword evidence="4 5" id="KW-0949">S-adenosyl-L-methionine</keyword>
<feature type="binding site" evidence="5">
    <location>
        <position position="247"/>
    </location>
    <ligand>
        <name>S-adenosyl-L-methionine</name>
        <dbReference type="ChEBI" id="CHEBI:59789"/>
    </ligand>
</feature>
<keyword evidence="5" id="KW-0472">Membrane</keyword>
<evidence type="ECO:0000256" key="5">
    <source>
        <dbReference type="HAMAP-Rule" id="MF_03190"/>
    </source>
</evidence>
<feature type="binding site" evidence="5">
    <location>
        <position position="179"/>
    </location>
    <ligand>
        <name>S-adenosyl-L-methionine</name>
        <dbReference type="ChEBI" id="CHEBI:59789"/>
    </ligand>
</feature>
<evidence type="ECO:0000313" key="7">
    <source>
        <dbReference type="EnsemblMetazoa" id="BGLB013532-PB"/>
    </source>
</evidence>
<dbReference type="InterPro" id="IPR029063">
    <property type="entry name" value="SAM-dependent_MTases_sf"/>
</dbReference>
<evidence type="ECO:0000259" key="6">
    <source>
        <dbReference type="Pfam" id="PF08241"/>
    </source>
</evidence>
<dbReference type="UniPathway" id="UPA00232"/>
<comment type="function">
    <text evidence="5">O-methyltransferase required for two non-consecutive steps during ubiquinone biosynthesis. Catalyzes the 2 O-methylation of 3,4-dihydroxy-5-(all-trans-polyprenyl)benzoic acid into 4-hydroxy-3-methoxy-5-(all-trans-polyprenyl)benzoic acid. Also catalyzes the last step of ubiquinone biosynthesis by mediating methylation of 3-demethylubiquinone into ubiquinone. Also able to mediate the methylation of 3-demethylubiquinol into ubiquinol.</text>
</comment>
<dbReference type="RefSeq" id="XP_013062857.1">
    <property type="nucleotide sequence ID" value="XM_013207403.2"/>
</dbReference>
<comment type="similarity">
    <text evidence="5">Belongs to the class I-like SAM-binding methyltransferase superfamily. UbiG/COQ3 family.</text>
</comment>
<protein>
    <recommendedName>
        <fullName evidence="5">Ubiquinone biosynthesis O-methyltransferase, mitochondrial</fullName>
    </recommendedName>
    <alternativeName>
        <fullName evidence="5">3-demethylubiquinol 3-O-methyltransferase</fullName>
        <ecNumber evidence="5">2.1.1.64</ecNumber>
    </alternativeName>
    <alternativeName>
        <fullName evidence="5">3-demethylubiquinone 3-O-methyltransferase</fullName>
        <ecNumber evidence="5">2.1.1.-</ecNumber>
    </alternativeName>
    <alternativeName>
        <fullName evidence="5">Polyprenyldihydroxybenzoate methyltransferase</fullName>
        <ecNumber evidence="5">2.1.1.114</ecNumber>
    </alternativeName>
</protein>
<keyword evidence="5" id="KW-0999">Mitochondrion inner membrane</keyword>
<dbReference type="VEuPathDB" id="VectorBase:BGLB013532"/>
<dbReference type="VEuPathDB" id="VectorBase:BGLAX_047161"/>
<dbReference type="InterPro" id="IPR010233">
    <property type="entry name" value="UbiG_MeTrfase"/>
</dbReference>
<comment type="subcellular location">
    <subcellularLocation>
        <location evidence="5">Mitochondrion inner membrane</location>
        <topology evidence="5">Peripheral membrane protein</topology>
        <orientation evidence="5">Matrix side</orientation>
    </subcellularLocation>
</comment>
<dbReference type="CDD" id="cd02440">
    <property type="entry name" value="AdoMet_MTases"/>
    <property type="match status" value="1"/>
</dbReference>
<dbReference type="EC" id="2.1.1.-" evidence="5"/>
<dbReference type="PANTHER" id="PTHR43464:SF19">
    <property type="entry name" value="UBIQUINONE BIOSYNTHESIS O-METHYLTRANSFERASE, MITOCHONDRIAL"/>
    <property type="match status" value="1"/>
</dbReference>
<dbReference type="Proteomes" id="UP000076420">
    <property type="component" value="Unassembled WGS sequence"/>
</dbReference>
<name>A0A2C9K5G7_BIOGL</name>
<comment type="subunit">
    <text evidence="5">Component of a multi-subunit COQ enzyme complex.</text>
</comment>
<dbReference type="Gene3D" id="3.40.50.150">
    <property type="entry name" value="Vaccinia Virus protein VP39"/>
    <property type="match status" value="1"/>
</dbReference>
<keyword evidence="5" id="KW-0496">Mitochondrion</keyword>
<proteinExistence type="inferred from homology"/>
<sequence>MIVQRIINISRLGNNVYKLSLICSSRYNNNYNSTTVSRPHHDLVFNRLYRVQIGCQYHTKTKSDCHIQTSLINGIKIIDCAISLTQFRHYSSSQKTEKIDENAPKNQRPKAQTTIDEEEVNKFASQSSLWWDEGGEFEALHSLNELRVPLIRDALVSKKSLAQYNIASPLEGFWILDVGSGGGILSEPLARLGASVIGIEASEENIKIAQAHLIHDPKIRDRVKYIQSTVEDIAETQAGKFDAVVASEVLEHVSEPQTFVSSACKLVRPGGSIFFTTLNKTRLSYALGIVAAENILRLVAPGTHDWNKFVSPTDLQKLLDDNKFITKLIHGMWYNPISKRWSWSKDTSINYAIHAVKPIVEGNADIWKEQSPLTV</sequence>